<protein>
    <submittedName>
        <fullName evidence="2">Uncharacterized protein</fullName>
    </submittedName>
</protein>
<comment type="caution">
    <text evidence="2">The sequence shown here is derived from an EMBL/GenBank/DDBJ whole genome shotgun (WGS) entry which is preliminary data.</text>
</comment>
<gene>
    <name evidence="2" type="ORF">Q5P01_000301</name>
</gene>
<reference evidence="2" key="1">
    <citation type="submission" date="2023-07" db="EMBL/GenBank/DDBJ databases">
        <title>Chromosome-level Genome Assembly of Striped Snakehead (Channa striata).</title>
        <authorList>
            <person name="Liu H."/>
        </authorList>
    </citation>
    <scope>NUCLEOTIDE SEQUENCE</scope>
    <source>
        <strain evidence="2">Gz</strain>
        <tissue evidence="2">Muscle</tissue>
    </source>
</reference>
<evidence type="ECO:0000313" key="3">
    <source>
        <dbReference type="Proteomes" id="UP001187415"/>
    </source>
</evidence>
<evidence type="ECO:0000313" key="2">
    <source>
        <dbReference type="EMBL" id="KAK2811012.1"/>
    </source>
</evidence>
<organism evidence="2 3">
    <name type="scientific">Channa striata</name>
    <name type="common">Snakehead murrel</name>
    <name type="synonym">Ophicephalus striatus</name>
    <dbReference type="NCBI Taxonomy" id="64152"/>
    <lineage>
        <taxon>Eukaryota</taxon>
        <taxon>Metazoa</taxon>
        <taxon>Chordata</taxon>
        <taxon>Craniata</taxon>
        <taxon>Vertebrata</taxon>
        <taxon>Euteleostomi</taxon>
        <taxon>Actinopterygii</taxon>
        <taxon>Neopterygii</taxon>
        <taxon>Teleostei</taxon>
        <taxon>Neoteleostei</taxon>
        <taxon>Acanthomorphata</taxon>
        <taxon>Anabantaria</taxon>
        <taxon>Anabantiformes</taxon>
        <taxon>Channoidei</taxon>
        <taxon>Channidae</taxon>
        <taxon>Channa</taxon>
    </lineage>
</organism>
<dbReference type="AlphaFoldDB" id="A0AA88IXW5"/>
<sequence>MKNDPHVTEVSDDGALLKRYRYEIVDLKRRLLEASVIPPEPHPQVMFCKFHYSNRTRCYREASSSTVPERSAPAAEAKYGRSGETP</sequence>
<dbReference type="EMBL" id="JAUPFM010000200">
    <property type="protein sequence ID" value="KAK2811012.1"/>
    <property type="molecule type" value="Genomic_DNA"/>
</dbReference>
<dbReference type="Proteomes" id="UP001187415">
    <property type="component" value="Unassembled WGS sequence"/>
</dbReference>
<accession>A0AA88IXW5</accession>
<keyword evidence="3" id="KW-1185">Reference proteome</keyword>
<name>A0AA88IXW5_CHASR</name>
<evidence type="ECO:0000256" key="1">
    <source>
        <dbReference type="SAM" id="MobiDB-lite"/>
    </source>
</evidence>
<feature type="region of interest" description="Disordered" evidence="1">
    <location>
        <begin position="61"/>
        <end position="86"/>
    </location>
</feature>
<proteinExistence type="predicted"/>